<dbReference type="PANTHER" id="PTHR36444:SF2">
    <property type="entry name" value="TRANSCRIPTIONAL REGULATOR PROTEIN YOBU-RELATED"/>
    <property type="match status" value="1"/>
</dbReference>
<dbReference type="InterPro" id="IPR010499">
    <property type="entry name" value="AraC_E-bd"/>
</dbReference>
<dbReference type="SMART" id="SM00871">
    <property type="entry name" value="AraC_E_bind"/>
    <property type="match status" value="1"/>
</dbReference>
<dbReference type="AlphaFoldDB" id="A0A1T4QAT0"/>
<dbReference type="Gene3D" id="3.20.80.10">
    <property type="entry name" value="Regulatory factor, effector binding domain"/>
    <property type="match status" value="1"/>
</dbReference>
<keyword evidence="3" id="KW-1185">Reference proteome</keyword>
<name>A0A1T4QAT0_9BACT</name>
<dbReference type="OrthoDB" id="9801008at2"/>
<dbReference type="EMBL" id="FUWH01000008">
    <property type="protein sequence ID" value="SKA00882.1"/>
    <property type="molecule type" value="Genomic_DNA"/>
</dbReference>
<dbReference type="SUPFAM" id="SSF55136">
    <property type="entry name" value="Probable bacterial effector-binding domain"/>
    <property type="match status" value="1"/>
</dbReference>
<evidence type="ECO:0000313" key="2">
    <source>
        <dbReference type="EMBL" id="SKA00882.1"/>
    </source>
</evidence>
<dbReference type="RefSeq" id="WP_078831962.1">
    <property type="nucleotide sequence ID" value="NZ_FUWH01000008.1"/>
</dbReference>
<proteinExistence type="predicted"/>
<dbReference type="STRING" id="413434.SAMN04488132_10816"/>
<keyword evidence="2" id="KW-0238">DNA-binding</keyword>
<dbReference type="InterPro" id="IPR011256">
    <property type="entry name" value="Reg_factor_effector_dom_sf"/>
</dbReference>
<dbReference type="Proteomes" id="UP000190888">
    <property type="component" value="Unassembled WGS sequence"/>
</dbReference>
<protein>
    <submittedName>
        <fullName evidence="2">Predicted transcriptional regulator YdeE, contains AraC-type DNA-binding domain</fullName>
    </submittedName>
</protein>
<evidence type="ECO:0000259" key="1">
    <source>
        <dbReference type="SMART" id="SM00871"/>
    </source>
</evidence>
<accession>A0A1T4QAT0</accession>
<dbReference type="PANTHER" id="PTHR36444">
    <property type="entry name" value="TRANSCRIPTIONAL REGULATOR PROTEIN YOBU-RELATED"/>
    <property type="match status" value="1"/>
</dbReference>
<dbReference type="GO" id="GO:0003677">
    <property type="term" value="F:DNA binding"/>
    <property type="evidence" value="ECO:0007669"/>
    <property type="project" value="UniProtKB-KW"/>
</dbReference>
<dbReference type="InterPro" id="IPR029441">
    <property type="entry name" value="Cass2"/>
</dbReference>
<organism evidence="2 3">
    <name type="scientific">Sediminibacterium ginsengisoli</name>
    <dbReference type="NCBI Taxonomy" id="413434"/>
    <lineage>
        <taxon>Bacteria</taxon>
        <taxon>Pseudomonadati</taxon>
        <taxon>Bacteroidota</taxon>
        <taxon>Chitinophagia</taxon>
        <taxon>Chitinophagales</taxon>
        <taxon>Chitinophagaceae</taxon>
        <taxon>Sediminibacterium</taxon>
    </lineage>
</organism>
<sequence>MPSATFAGFHLAGLKLKDKTTNANGRSGIDCGNHWQAFEKGNYAERIHEKVNDDIYAVYFEYEGDHTQPYSYFIGCLVKEAASVPGDMDHLFIPAGEYRHIVARGTMPDCVAGEWKKIWKSDLERGYRYDFEVYDERSRDWSDATVDIYLS</sequence>
<evidence type="ECO:0000313" key="3">
    <source>
        <dbReference type="Proteomes" id="UP000190888"/>
    </source>
</evidence>
<feature type="domain" description="AraC effector-binding" evidence="1">
    <location>
        <begin position="1"/>
        <end position="151"/>
    </location>
</feature>
<reference evidence="2 3" key="1">
    <citation type="submission" date="2017-02" db="EMBL/GenBank/DDBJ databases">
        <authorList>
            <person name="Peterson S.W."/>
        </authorList>
    </citation>
    <scope>NUCLEOTIDE SEQUENCE [LARGE SCALE GENOMIC DNA]</scope>
    <source>
        <strain evidence="2 3">DSM 22335</strain>
    </source>
</reference>
<dbReference type="InterPro" id="IPR053182">
    <property type="entry name" value="YobU-like_regulator"/>
</dbReference>
<gene>
    <name evidence="2" type="ORF">SAMN04488132_10816</name>
</gene>
<dbReference type="Pfam" id="PF14526">
    <property type="entry name" value="Cass2"/>
    <property type="match status" value="1"/>
</dbReference>